<keyword evidence="1" id="KW-0812">Transmembrane</keyword>
<evidence type="ECO:0000256" key="1">
    <source>
        <dbReference type="SAM" id="Phobius"/>
    </source>
</evidence>
<organism evidence="2 3">
    <name type="scientific">Handelsmanbacteria sp. (strain RIFCSPLOWO2_12_FULL_64_10)</name>
    <dbReference type="NCBI Taxonomy" id="1817868"/>
    <lineage>
        <taxon>Bacteria</taxon>
        <taxon>Candidatus Handelsmaniibacteriota</taxon>
    </lineage>
</organism>
<gene>
    <name evidence="2" type="ORF">A3F84_21660</name>
</gene>
<feature type="transmembrane region" description="Helical" evidence="1">
    <location>
        <begin position="93"/>
        <end position="117"/>
    </location>
</feature>
<name>A0A1F6D1M3_HANXR</name>
<feature type="transmembrane region" description="Helical" evidence="1">
    <location>
        <begin position="129"/>
        <end position="152"/>
    </location>
</feature>
<accession>A0A1F6D1M3</accession>
<feature type="transmembrane region" description="Helical" evidence="1">
    <location>
        <begin position="21"/>
        <end position="42"/>
    </location>
</feature>
<proteinExistence type="predicted"/>
<keyword evidence="1" id="KW-1133">Transmembrane helix</keyword>
<evidence type="ECO:0000313" key="3">
    <source>
        <dbReference type="Proteomes" id="UP000178606"/>
    </source>
</evidence>
<comment type="caution">
    <text evidence="2">The sequence shown here is derived from an EMBL/GenBank/DDBJ whole genome shotgun (WGS) entry which is preliminary data.</text>
</comment>
<evidence type="ECO:0000313" key="2">
    <source>
        <dbReference type="EMBL" id="OGG55338.1"/>
    </source>
</evidence>
<protein>
    <submittedName>
        <fullName evidence="2">Uncharacterized protein</fullName>
    </submittedName>
</protein>
<dbReference type="AlphaFoldDB" id="A0A1F6D1M3"/>
<reference evidence="2 3" key="1">
    <citation type="journal article" date="2016" name="Nat. Commun.">
        <title>Thousands of microbial genomes shed light on interconnected biogeochemical processes in an aquifer system.</title>
        <authorList>
            <person name="Anantharaman K."/>
            <person name="Brown C.T."/>
            <person name="Hug L.A."/>
            <person name="Sharon I."/>
            <person name="Castelle C.J."/>
            <person name="Probst A.J."/>
            <person name="Thomas B.C."/>
            <person name="Singh A."/>
            <person name="Wilkins M.J."/>
            <person name="Karaoz U."/>
            <person name="Brodie E.L."/>
            <person name="Williams K.H."/>
            <person name="Hubbard S.S."/>
            <person name="Banfield J.F."/>
        </authorList>
    </citation>
    <scope>NUCLEOTIDE SEQUENCE [LARGE SCALE GENOMIC DNA]</scope>
    <source>
        <strain evidence="3">RIFCSPLOWO2_12_FULL_64_10</strain>
    </source>
</reference>
<keyword evidence="1" id="KW-0472">Membrane</keyword>
<dbReference type="EMBL" id="MFKF01000083">
    <property type="protein sequence ID" value="OGG55338.1"/>
    <property type="molecule type" value="Genomic_DNA"/>
</dbReference>
<sequence>MHREVVMKQWLRRIRGALGMGLTWAVGWALVGVLIGVTSKLLPGLPWDSFFEVFDAPLPALAIPGFFGGVLFSTVLGIAGRRRRFDELSLPRFVACGAVAGLLLSLVPAALVTVGLASVGRQGVDLWQITAAISGPLTLLSAVSAAGSLALARIAEKREPWKTLLSDA</sequence>
<dbReference type="Proteomes" id="UP000178606">
    <property type="component" value="Unassembled WGS sequence"/>
</dbReference>
<feature type="transmembrane region" description="Helical" evidence="1">
    <location>
        <begin position="62"/>
        <end position="81"/>
    </location>
</feature>